<dbReference type="OrthoDB" id="513492at2"/>
<gene>
    <name evidence="7" type="ORF">SAMN05660235_01112</name>
</gene>
<dbReference type="Gene3D" id="1.10.3730.20">
    <property type="match status" value="1"/>
</dbReference>
<dbReference type="STRING" id="1123285.SAMN05660235_01112"/>
<dbReference type="GO" id="GO:0005886">
    <property type="term" value="C:plasma membrane"/>
    <property type="evidence" value="ECO:0007669"/>
    <property type="project" value="UniProtKB-SubCell"/>
</dbReference>
<dbReference type="PANTHER" id="PTHR30561:SF9">
    <property type="entry name" value="4-AMINO-4-DEOXY-L-ARABINOSE-PHOSPHOUNDECAPRENOL FLIPPASE SUBUNIT ARNF-RELATED"/>
    <property type="match status" value="1"/>
</dbReference>
<evidence type="ECO:0000256" key="3">
    <source>
        <dbReference type="ARBA" id="ARBA00022692"/>
    </source>
</evidence>
<dbReference type="EMBL" id="FNBU01000006">
    <property type="protein sequence ID" value="SDF29765.1"/>
    <property type="molecule type" value="Genomic_DNA"/>
</dbReference>
<feature type="transmembrane region" description="Helical" evidence="6">
    <location>
        <begin position="70"/>
        <end position="92"/>
    </location>
</feature>
<dbReference type="PANTHER" id="PTHR30561">
    <property type="entry name" value="SMR FAMILY PROTON-DEPENDENT DRUG EFFLUX TRANSPORTER SUGE"/>
    <property type="match status" value="1"/>
</dbReference>
<evidence type="ECO:0000313" key="8">
    <source>
        <dbReference type="Proteomes" id="UP000243333"/>
    </source>
</evidence>
<dbReference type="Proteomes" id="UP000243333">
    <property type="component" value="Unassembled WGS sequence"/>
</dbReference>
<evidence type="ECO:0000256" key="4">
    <source>
        <dbReference type="ARBA" id="ARBA00022989"/>
    </source>
</evidence>
<dbReference type="RefSeq" id="WP_093688898.1">
    <property type="nucleotide sequence ID" value="NZ_FNBU01000006.1"/>
</dbReference>
<feature type="transmembrane region" description="Helical" evidence="6">
    <location>
        <begin position="41"/>
        <end position="63"/>
    </location>
</feature>
<comment type="subcellular location">
    <subcellularLocation>
        <location evidence="1">Cell membrane</location>
        <topology evidence="1">Multi-pass membrane protein</topology>
    </subcellularLocation>
</comment>
<evidence type="ECO:0000256" key="6">
    <source>
        <dbReference type="SAM" id="Phobius"/>
    </source>
</evidence>
<keyword evidence="2" id="KW-1003">Cell membrane</keyword>
<name>A0A1G7JY74_9FIRM</name>
<accession>A0A1G7JY74</accession>
<keyword evidence="5 6" id="KW-0472">Membrane</keyword>
<keyword evidence="4 6" id="KW-1133">Transmembrane helix</keyword>
<protein>
    <submittedName>
        <fullName evidence="7">EamA-like transporter family</fullName>
    </submittedName>
</protein>
<dbReference type="GO" id="GO:0022857">
    <property type="term" value="F:transmembrane transporter activity"/>
    <property type="evidence" value="ECO:0007669"/>
    <property type="project" value="InterPro"/>
</dbReference>
<dbReference type="SUPFAM" id="SSF103481">
    <property type="entry name" value="Multidrug resistance efflux transporter EmrE"/>
    <property type="match status" value="1"/>
</dbReference>
<evidence type="ECO:0000256" key="1">
    <source>
        <dbReference type="ARBA" id="ARBA00004651"/>
    </source>
</evidence>
<reference evidence="8" key="1">
    <citation type="submission" date="2016-10" db="EMBL/GenBank/DDBJ databases">
        <authorList>
            <person name="Varghese N."/>
            <person name="Submissions S."/>
        </authorList>
    </citation>
    <scope>NUCLEOTIDE SEQUENCE [LARGE SCALE GENOMIC DNA]</scope>
    <source>
        <strain evidence="8">DSM 23256</strain>
    </source>
</reference>
<keyword evidence="8" id="KW-1185">Reference proteome</keyword>
<feature type="transmembrane region" description="Helical" evidence="6">
    <location>
        <begin position="98"/>
        <end position="115"/>
    </location>
</feature>
<organism evidence="7 8">
    <name type="scientific">Sporolituus thermophilus DSM 23256</name>
    <dbReference type="NCBI Taxonomy" id="1123285"/>
    <lineage>
        <taxon>Bacteria</taxon>
        <taxon>Bacillati</taxon>
        <taxon>Bacillota</taxon>
        <taxon>Negativicutes</taxon>
        <taxon>Selenomonadales</taxon>
        <taxon>Sporomusaceae</taxon>
        <taxon>Sporolituus</taxon>
    </lineage>
</organism>
<evidence type="ECO:0000256" key="5">
    <source>
        <dbReference type="ARBA" id="ARBA00023136"/>
    </source>
</evidence>
<dbReference type="InterPro" id="IPR037185">
    <property type="entry name" value="EmrE-like"/>
</dbReference>
<evidence type="ECO:0000313" key="7">
    <source>
        <dbReference type="EMBL" id="SDF29765.1"/>
    </source>
</evidence>
<dbReference type="AlphaFoldDB" id="A0A1G7JY74"/>
<dbReference type="InterPro" id="IPR000390">
    <property type="entry name" value="Small_drug/metabolite_transptr"/>
</dbReference>
<keyword evidence="3 6" id="KW-0812">Transmembrane</keyword>
<sequence length="117" mass="12943">MISYLMLFASVTMTVVASTLLKIGSRTVNFDGGLFSIAMGYMTSPVIVLGFASYALAAILWVYCLSVFDLSHVTFVSSFQYVLLMAVSIFVFHEQISLMKWAGCIFIIIGVFLWLKG</sequence>
<proteinExistence type="predicted"/>
<evidence type="ECO:0000256" key="2">
    <source>
        <dbReference type="ARBA" id="ARBA00022475"/>
    </source>
</evidence>